<dbReference type="EMBL" id="CAICTM010000424">
    <property type="protein sequence ID" value="CAB9510197.1"/>
    <property type="molecule type" value="Genomic_DNA"/>
</dbReference>
<dbReference type="PANTHER" id="PTHR42690:SF1">
    <property type="entry name" value="THREONINE SYNTHASE-LIKE 2"/>
    <property type="match status" value="1"/>
</dbReference>
<comment type="caution">
    <text evidence="2">The sequence shown here is derived from an EMBL/GenBank/DDBJ whole genome shotgun (WGS) entry which is preliminary data.</text>
</comment>
<protein>
    <submittedName>
        <fullName evidence="2">Threonine synthase-like 2</fullName>
    </submittedName>
</protein>
<evidence type="ECO:0000259" key="1">
    <source>
        <dbReference type="Pfam" id="PF14821"/>
    </source>
</evidence>
<dbReference type="InterPro" id="IPR051166">
    <property type="entry name" value="Threonine_Synthase"/>
</dbReference>
<gene>
    <name evidence="2" type="ORF">SEMRO_425_G140250.1</name>
</gene>
<dbReference type="InterPro" id="IPR029144">
    <property type="entry name" value="Thr_synth_N"/>
</dbReference>
<evidence type="ECO:0000313" key="2">
    <source>
        <dbReference type="EMBL" id="CAB9510197.1"/>
    </source>
</evidence>
<name>A0A9N8DWC5_9STRA</name>
<dbReference type="Pfam" id="PF14821">
    <property type="entry name" value="Thr_synth_N"/>
    <property type="match status" value="1"/>
</dbReference>
<dbReference type="Proteomes" id="UP001153069">
    <property type="component" value="Unassembled WGS sequence"/>
</dbReference>
<dbReference type="Gene3D" id="3.40.50.1100">
    <property type="match status" value="2"/>
</dbReference>
<dbReference type="Pfam" id="PF24857">
    <property type="entry name" value="THR4_C"/>
    <property type="match status" value="1"/>
</dbReference>
<dbReference type="AlphaFoldDB" id="A0A9N8DWC5"/>
<evidence type="ECO:0000313" key="3">
    <source>
        <dbReference type="Proteomes" id="UP001153069"/>
    </source>
</evidence>
<organism evidence="2 3">
    <name type="scientific">Seminavis robusta</name>
    <dbReference type="NCBI Taxonomy" id="568900"/>
    <lineage>
        <taxon>Eukaryota</taxon>
        <taxon>Sar</taxon>
        <taxon>Stramenopiles</taxon>
        <taxon>Ochrophyta</taxon>
        <taxon>Bacillariophyta</taxon>
        <taxon>Bacillariophyceae</taxon>
        <taxon>Bacillariophycidae</taxon>
        <taxon>Naviculales</taxon>
        <taxon>Naviculaceae</taxon>
        <taxon>Seminavis</taxon>
    </lineage>
</organism>
<reference evidence="2" key="1">
    <citation type="submission" date="2020-06" db="EMBL/GenBank/DDBJ databases">
        <authorList>
            <consortium name="Plant Systems Biology data submission"/>
        </authorList>
    </citation>
    <scope>NUCLEOTIDE SEQUENCE</scope>
    <source>
        <strain evidence="2">D6</strain>
    </source>
</reference>
<dbReference type="InterPro" id="IPR037158">
    <property type="entry name" value="Thr_synth_N_sf"/>
</dbReference>
<dbReference type="PANTHER" id="PTHR42690">
    <property type="entry name" value="THREONINE SYNTHASE FAMILY MEMBER"/>
    <property type="match status" value="1"/>
</dbReference>
<dbReference type="GO" id="GO:0009088">
    <property type="term" value="P:threonine biosynthetic process"/>
    <property type="evidence" value="ECO:0007669"/>
    <property type="project" value="TreeGrafter"/>
</dbReference>
<dbReference type="GO" id="GO:0004795">
    <property type="term" value="F:threonine synthase activity"/>
    <property type="evidence" value="ECO:0007669"/>
    <property type="project" value="TreeGrafter"/>
</dbReference>
<dbReference type="OrthoDB" id="5203861at2759"/>
<proteinExistence type="predicted"/>
<keyword evidence="3" id="KW-1185">Reference proteome</keyword>
<dbReference type="Gene3D" id="3.90.1380.10">
    <property type="entry name" value="Threonine synthase, N-terminal domain"/>
    <property type="match status" value="1"/>
</dbReference>
<feature type="domain" description="Threonine synthase N-terminal" evidence="1">
    <location>
        <begin position="2"/>
        <end position="80"/>
    </location>
</feature>
<sequence>MKYTSTRDASIVCSFEEAICSGYAPDGGLFVPASLPHVDAGTLESWSGLTYPQLAFAVLRLFIASEEIDNDALEAICHASLRGFTNPDHAVPLRFVGGMYVVELFHGATFCFKDLGLSAVIQLLSFFATRRKTPTTLLVATTGDTGPAAVQAVSDAHNPLLTLLVHYPKGQISDFQRKQLTTVQSPYVAVAAFEGSGDDMDRPIKNLLQKLQTKERRLTGVNSYNIGRPLMQMVHYIWAYLRVMETLKEKPGNPDMTVNVVLPTGAMGNMVGGYMAKQMGIPLGLCISGVNVNDITDRVTRTGQFHKSAAMERTLSEAINIQLPYNFERLLFYLSGDHARIKEWMTTVDLTSKNDLPPDWLQLLQQEFQSERITDEEMCAMTRQVRDDFSYIIDPHTAVAFCAAKRRGYYCSNNNSDSNSAANNNTPVILLSTASPCKFQEAVTVAIGKEGWDRYYESEFPARGKALMQLEEVEPVLYKAQGSGGDDALQKSQDAWERQSLDIIKGLVAGKADP</sequence>
<dbReference type="InterPro" id="IPR036052">
    <property type="entry name" value="TrpB-like_PALP_sf"/>
</dbReference>
<dbReference type="SUPFAM" id="SSF53686">
    <property type="entry name" value="Tryptophan synthase beta subunit-like PLP-dependent enzymes"/>
    <property type="match status" value="1"/>
</dbReference>
<accession>A0A9N8DWC5</accession>